<dbReference type="GO" id="GO:0006396">
    <property type="term" value="P:RNA processing"/>
    <property type="evidence" value="ECO:0007669"/>
    <property type="project" value="TreeGrafter"/>
</dbReference>
<dbReference type="PANTHER" id="PTHR21686">
    <property type="entry name" value="DEOXYNUCLEOTIDYLTRANSFERASE TERMINAL-INTERACTING PROTEIN 2"/>
    <property type="match status" value="1"/>
</dbReference>
<protein>
    <recommendedName>
        <fullName evidence="4">Fcf2 pre-rRNA processing C-terminal domain-containing protein</fullName>
    </recommendedName>
</protein>
<evidence type="ECO:0000259" key="4">
    <source>
        <dbReference type="Pfam" id="PF08698"/>
    </source>
</evidence>
<dbReference type="InterPro" id="IPR039883">
    <property type="entry name" value="Fcf2/DNTTIP2"/>
</dbReference>
<accession>A0A2H9TFP1</accession>
<comment type="subcellular location">
    <subcellularLocation>
        <location evidence="1">Nucleus</location>
        <location evidence="1">Nucleolus</location>
    </subcellularLocation>
</comment>
<dbReference type="AlphaFoldDB" id="A0A2H9TFP1"/>
<evidence type="ECO:0000313" key="6">
    <source>
        <dbReference type="Proteomes" id="UP000240830"/>
    </source>
</evidence>
<name>A0A2H9TFP1_9FUNG</name>
<dbReference type="GO" id="GO:0005730">
    <property type="term" value="C:nucleolus"/>
    <property type="evidence" value="ECO:0007669"/>
    <property type="project" value="UniProtKB-SubCell"/>
</dbReference>
<dbReference type="STRING" id="1246581.A0A2H9TFP1"/>
<dbReference type="PANTHER" id="PTHR21686:SF12">
    <property type="entry name" value="DEOXYNUCLEOTIDYLTRANSFERASE TERMINAL-INTERACTING PROTEIN 2"/>
    <property type="match status" value="1"/>
</dbReference>
<sequence length="158" mass="18369">MGITRDLSKVAEQPLKLLPTRQERINHKKQRNTQDSTGPAWFNMAAADITPELEKDVKLLQMRAALDPKQHYKKGERILQGKYFQVGTVVNDATSHYSHRLTKRQQGGTVLDTLMRDTKRQQYFKKKYNALQEASVKAGKAPYLKRKQKQQPWKYAKE</sequence>
<feature type="region of interest" description="Disordered" evidence="3">
    <location>
        <begin position="1"/>
        <end position="39"/>
    </location>
</feature>
<evidence type="ECO:0000256" key="1">
    <source>
        <dbReference type="ARBA" id="ARBA00004604"/>
    </source>
</evidence>
<reference evidence="5 6" key="1">
    <citation type="submission" date="2016-10" db="EMBL/GenBank/DDBJ databases">
        <title>The genome of Paramicrosporidium saccamoebae is the missing link in understanding Cryptomycota and Microsporidia evolution.</title>
        <authorList>
            <person name="Quandt C.A."/>
            <person name="Beaudet D."/>
            <person name="Corsaro D."/>
            <person name="Michel R."/>
            <person name="Corradi N."/>
            <person name="James T."/>
        </authorList>
    </citation>
    <scope>NUCLEOTIDE SEQUENCE [LARGE SCALE GENOMIC DNA]</scope>
    <source>
        <strain evidence="5 6">KSL3</strain>
    </source>
</reference>
<feature type="domain" description="Fcf2 pre-rRNA processing C-terminal" evidence="4">
    <location>
        <begin position="34"/>
        <end position="127"/>
    </location>
</feature>
<keyword evidence="6" id="KW-1185">Reference proteome</keyword>
<feature type="region of interest" description="Disordered" evidence="3">
    <location>
        <begin position="138"/>
        <end position="158"/>
    </location>
</feature>
<evidence type="ECO:0000256" key="3">
    <source>
        <dbReference type="SAM" id="MobiDB-lite"/>
    </source>
</evidence>
<organism evidence="5 6">
    <name type="scientific">Paramicrosporidium saccamoebae</name>
    <dbReference type="NCBI Taxonomy" id="1246581"/>
    <lineage>
        <taxon>Eukaryota</taxon>
        <taxon>Fungi</taxon>
        <taxon>Fungi incertae sedis</taxon>
        <taxon>Cryptomycota</taxon>
        <taxon>Cryptomycota incertae sedis</taxon>
        <taxon>Paramicrosporidium</taxon>
    </lineage>
</organism>
<dbReference type="Pfam" id="PF08698">
    <property type="entry name" value="Fcf2"/>
    <property type="match status" value="1"/>
</dbReference>
<dbReference type="Proteomes" id="UP000240830">
    <property type="component" value="Unassembled WGS sequence"/>
</dbReference>
<dbReference type="OrthoDB" id="427886at2759"/>
<dbReference type="GO" id="GO:0003723">
    <property type="term" value="F:RNA binding"/>
    <property type="evidence" value="ECO:0007669"/>
    <property type="project" value="TreeGrafter"/>
</dbReference>
<comment type="caution">
    <text evidence="5">The sequence shown here is derived from an EMBL/GenBank/DDBJ whole genome shotgun (WGS) entry which is preliminary data.</text>
</comment>
<gene>
    <name evidence="5" type="ORF">PSACC_03696</name>
</gene>
<keyword evidence="2" id="KW-0539">Nucleus</keyword>
<dbReference type="EMBL" id="MTSL01000219">
    <property type="protein sequence ID" value="PJF16509.1"/>
    <property type="molecule type" value="Genomic_DNA"/>
</dbReference>
<dbReference type="InterPro" id="IPR014810">
    <property type="entry name" value="Fcf2_C"/>
</dbReference>
<proteinExistence type="predicted"/>
<evidence type="ECO:0000313" key="5">
    <source>
        <dbReference type="EMBL" id="PJF16509.1"/>
    </source>
</evidence>
<evidence type="ECO:0000256" key="2">
    <source>
        <dbReference type="ARBA" id="ARBA00023242"/>
    </source>
</evidence>